<evidence type="ECO:0000313" key="1">
    <source>
        <dbReference type="Proteomes" id="UP000095287"/>
    </source>
</evidence>
<dbReference type="Proteomes" id="UP000095287">
    <property type="component" value="Unplaced"/>
</dbReference>
<evidence type="ECO:0000313" key="2">
    <source>
        <dbReference type="WBParaSite" id="L893_g25587.t1"/>
    </source>
</evidence>
<organism evidence="1 2">
    <name type="scientific">Steinernema glaseri</name>
    <dbReference type="NCBI Taxonomy" id="37863"/>
    <lineage>
        <taxon>Eukaryota</taxon>
        <taxon>Metazoa</taxon>
        <taxon>Ecdysozoa</taxon>
        <taxon>Nematoda</taxon>
        <taxon>Chromadorea</taxon>
        <taxon>Rhabditida</taxon>
        <taxon>Tylenchina</taxon>
        <taxon>Panagrolaimomorpha</taxon>
        <taxon>Strongyloidoidea</taxon>
        <taxon>Steinernematidae</taxon>
        <taxon>Steinernema</taxon>
    </lineage>
</organism>
<dbReference type="AlphaFoldDB" id="A0A1I7ZEM6"/>
<name>A0A1I7ZEM6_9BILA</name>
<keyword evidence="1" id="KW-1185">Reference proteome</keyword>
<sequence length="70" mass="8079">MRISETLKCSAEMRLEIQMLVLLMAMLELASAYVTLEFTDPFFGKLIVSTSNFPFLTPSMLQSRCIRYCF</sequence>
<accession>A0A1I7ZEM6</accession>
<protein>
    <submittedName>
        <fullName evidence="2">Secreted protein</fullName>
    </submittedName>
</protein>
<proteinExistence type="predicted"/>
<dbReference type="WBParaSite" id="L893_g25587.t1">
    <property type="protein sequence ID" value="L893_g25587.t1"/>
    <property type="gene ID" value="L893_g25587"/>
</dbReference>
<reference evidence="2" key="1">
    <citation type="submission" date="2016-11" db="UniProtKB">
        <authorList>
            <consortium name="WormBaseParasite"/>
        </authorList>
    </citation>
    <scope>IDENTIFICATION</scope>
</reference>